<sequence length="78" mass="9051">MFYIKIIRFCPFNEHFKFTKSPPGTSHLSPAHTYETPLLGSLFPITPFHSHVYSTWREAGSWMCVFIFFIHAAMEAPV</sequence>
<accession>A0A3Q2DQ43</accession>
<evidence type="ECO:0000313" key="1">
    <source>
        <dbReference type="Ensembl" id="ENSCVAP00000021567.1"/>
    </source>
</evidence>
<protein>
    <submittedName>
        <fullName evidence="1">Uncharacterized protein</fullName>
    </submittedName>
</protein>
<name>A0A3Q2DQ43_CYPVA</name>
<proteinExistence type="predicted"/>
<evidence type="ECO:0000313" key="2">
    <source>
        <dbReference type="Proteomes" id="UP000265020"/>
    </source>
</evidence>
<reference evidence="1" key="1">
    <citation type="submission" date="2025-08" db="UniProtKB">
        <authorList>
            <consortium name="Ensembl"/>
        </authorList>
    </citation>
    <scope>IDENTIFICATION</scope>
</reference>
<dbReference type="Proteomes" id="UP000265020">
    <property type="component" value="Unassembled WGS sequence"/>
</dbReference>
<dbReference type="AlphaFoldDB" id="A0A3Q2DQ43"/>
<organism evidence="1 2">
    <name type="scientific">Cyprinodon variegatus</name>
    <name type="common">Sheepshead minnow</name>
    <dbReference type="NCBI Taxonomy" id="28743"/>
    <lineage>
        <taxon>Eukaryota</taxon>
        <taxon>Metazoa</taxon>
        <taxon>Chordata</taxon>
        <taxon>Craniata</taxon>
        <taxon>Vertebrata</taxon>
        <taxon>Euteleostomi</taxon>
        <taxon>Actinopterygii</taxon>
        <taxon>Neopterygii</taxon>
        <taxon>Teleostei</taxon>
        <taxon>Neoteleostei</taxon>
        <taxon>Acanthomorphata</taxon>
        <taxon>Ovalentaria</taxon>
        <taxon>Atherinomorphae</taxon>
        <taxon>Cyprinodontiformes</taxon>
        <taxon>Cyprinodontidae</taxon>
        <taxon>Cyprinodon</taxon>
    </lineage>
</organism>
<keyword evidence="2" id="KW-1185">Reference proteome</keyword>
<dbReference type="Ensembl" id="ENSCVAT00000011470.1">
    <property type="protein sequence ID" value="ENSCVAP00000021567.1"/>
    <property type="gene ID" value="ENSCVAG00000003692.1"/>
</dbReference>
<reference evidence="1" key="2">
    <citation type="submission" date="2025-09" db="UniProtKB">
        <authorList>
            <consortium name="Ensembl"/>
        </authorList>
    </citation>
    <scope>IDENTIFICATION</scope>
</reference>